<reference evidence="2 3" key="1">
    <citation type="submission" date="2017-11" db="EMBL/GenBank/DDBJ databases">
        <title>De novo assembly and phasing of dikaryotic genomes from two isolates of Puccinia coronata f. sp. avenae, the causal agent of oat crown rust.</title>
        <authorList>
            <person name="Miller M.E."/>
            <person name="Zhang Y."/>
            <person name="Omidvar V."/>
            <person name="Sperschneider J."/>
            <person name="Schwessinger B."/>
            <person name="Raley C."/>
            <person name="Palmer J.M."/>
            <person name="Garnica D."/>
            <person name="Upadhyaya N."/>
            <person name="Rathjen J."/>
            <person name="Taylor J.M."/>
            <person name="Park R.F."/>
            <person name="Dodds P.N."/>
            <person name="Hirsch C.D."/>
            <person name="Kianian S.F."/>
            <person name="Figueroa M."/>
        </authorList>
    </citation>
    <scope>NUCLEOTIDE SEQUENCE [LARGE SCALE GENOMIC DNA]</scope>
    <source>
        <strain evidence="2">12NC29</strain>
    </source>
</reference>
<keyword evidence="3" id="KW-1185">Reference proteome</keyword>
<feature type="compositionally biased region" description="Polar residues" evidence="1">
    <location>
        <begin position="78"/>
        <end position="88"/>
    </location>
</feature>
<name>A0A2N5SUI1_9BASI</name>
<comment type="caution">
    <text evidence="2">The sequence shown here is derived from an EMBL/GenBank/DDBJ whole genome shotgun (WGS) entry which is preliminary data.</text>
</comment>
<sequence>MQGLLSFIGASLGPKGSVVVISEMARDIAGIWPFASLLKSAQLSSDVSHSQTSSSTLHGSISNSCWEHMVKTIARYQQVSQMSQTHNPPLSAPPSGVTQFTTPPDFKFAQLS</sequence>
<evidence type="ECO:0000313" key="3">
    <source>
        <dbReference type="Proteomes" id="UP000235388"/>
    </source>
</evidence>
<feature type="region of interest" description="Disordered" evidence="1">
    <location>
        <begin position="78"/>
        <end position="104"/>
    </location>
</feature>
<evidence type="ECO:0000313" key="2">
    <source>
        <dbReference type="EMBL" id="PLW16871.1"/>
    </source>
</evidence>
<dbReference type="Proteomes" id="UP000235388">
    <property type="component" value="Unassembled WGS sequence"/>
</dbReference>
<protein>
    <submittedName>
        <fullName evidence="2">Uncharacterized protein</fullName>
    </submittedName>
</protein>
<proteinExistence type="predicted"/>
<dbReference type="AlphaFoldDB" id="A0A2N5SUI1"/>
<evidence type="ECO:0000256" key="1">
    <source>
        <dbReference type="SAM" id="MobiDB-lite"/>
    </source>
</evidence>
<accession>A0A2N5SUI1</accession>
<dbReference type="EMBL" id="PGCJ01000861">
    <property type="protein sequence ID" value="PLW16871.1"/>
    <property type="molecule type" value="Genomic_DNA"/>
</dbReference>
<gene>
    <name evidence="2" type="ORF">PCANC_09442</name>
</gene>
<organism evidence="2 3">
    <name type="scientific">Puccinia coronata f. sp. avenae</name>
    <dbReference type="NCBI Taxonomy" id="200324"/>
    <lineage>
        <taxon>Eukaryota</taxon>
        <taxon>Fungi</taxon>
        <taxon>Dikarya</taxon>
        <taxon>Basidiomycota</taxon>
        <taxon>Pucciniomycotina</taxon>
        <taxon>Pucciniomycetes</taxon>
        <taxon>Pucciniales</taxon>
        <taxon>Pucciniaceae</taxon>
        <taxon>Puccinia</taxon>
    </lineage>
</organism>